<dbReference type="InterPro" id="IPR014718">
    <property type="entry name" value="GH-type_carb-bd"/>
</dbReference>
<dbReference type="Gene3D" id="2.70.98.10">
    <property type="match status" value="1"/>
</dbReference>
<accession>A0A7Z1AUJ9</accession>
<dbReference type="GO" id="GO:0030246">
    <property type="term" value="F:carbohydrate binding"/>
    <property type="evidence" value="ECO:0007669"/>
    <property type="project" value="InterPro"/>
</dbReference>
<gene>
    <name evidence="1" type="ORF">BLA60_37305</name>
</gene>
<sequence>MIRLDNGAIAVEVAPGRGAEIRFLGRPGGDNVLYYEPSDVPLPAGRSVSYGRDDLDWLSAYRGGWQELFPNAGAACEVAGVPLAFHGEVSAAEWSVVDSGRGFAVLDCAARLPLVLRRRMTLEDRRPVLVIEETVTNVAGFPVDFLWGHHPAFEARPGARLDLPDAATHVPADHDPEFNDLRAGSARWPFAPGKDGADVDLRAVPDTPTERVVYLTGLARGWAALRDVERGTGVALGWDTAVFPHAWLWTEIGGRDFPWYGRSRIVALEPASAWPNDGLAAAIARGQGHRLGPHGALSTRLTVTLFAADERPVSAVDADGGVRT</sequence>
<evidence type="ECO:0000313" key="1">
    <source>
        <dbReference type="EMBL" id="OLF05178.1"/>
    </source>
</evidence>
<dbReference type="GO" id="GO:0003824">
    <property type="term" value="F:catalytic activity"/>
    <property type="evidence" value="ECO:0007669"/>
    <property type="project" value="InterPro"/>
</dbReference>
<evidence type="ECO:0000313" key="2">
    <source>
        <dbReference type="Proteomes" id="UP000185696"/>
    </source>
</evidence>
<dbReference type="SUPFAM" id="SSF74650">
    <property type="entry name" value="Galactose mutarotase-like"/>
    <property type="match status" value="1"/>
</dbReference>
<dbReference type="Proteomes" id="UP000185696">
    <property type="component" value="Unassembled WGS sequence"/>
</dbReference>
<dbReference type="InterPro" id="IPR027839">
    <property type="entry name" value="DUF4432"/>
</dbReference>
<dbReference type="EMBL" id="MSIF01000032">
    <property type="protein sequence ID" value="OLF05178.1"/>
    <property type="molecule type" value="Genomic_DNA"/>
</dbReference>
<dbReference type="RefSeq" id="WP_075137800.1">
    <property type="nucleotide sequence ID" value="NZ_MSIF01000032.1"/>
</dbReference>
<dbReference type="AlphaFoldDB" id="A0A7Z1AUJ9"/>
<name>A0A7Z1AUJ9_9PSEU</name>
<dbReference type="InterPro" id="IPR011013">
    <property type="entry name" value="Gal_mutarotase_sf_dom"/>
</dbReference>
<dbReference type="Pfam" id="PF14486">
    <property type="entry name" value="DUF4432"/>
    <property type="match status" value="1"/>
</dbReference>
<protein>
    <recommendedName>
        <fullName evidence="3">Galactose mutarotase-like enzyme</fullName>
    </recommendedName>
</protein>
<dbReference type="GO" id="GO:0005975">
    <property type="term" value="P:carbohydrate metabolic process"/>
    <property type="evidence" value="ECO:0007669"/>
    <property type="project" value="InterPro"/>
</dbReference>
<organism evidence="1 2">
    <name type="scientific">Actinophytocola xinjiangensis</name>
    <dbReference type="NCBI Taxonomy" id="485602"/>
    <lineage>
        <taxon>Bacteria</taxon>
        <taxon>Bacillati</taxon>
        <taxon>Actinomycetota</taxon>
        <taxon>Actinomycetes</taxon>
        <taxon>Pseudonocardiales</taxon>
        <taxon>Pseudonocardiaceae</taxon>
    </lineage>
</organism>
<reference evidence="1 2" key="1">
    <citation type="submission" date="2016-12" db="EMBL/GenBank/DDBJ databases">
        <title>The draft genome sequence of Actinophytocola xinjiangensis.</title>
        <authorList>
            <person name="Wang W."/>
            <person name="Yuan L."/>
        </authorList>
    </citation>
    <scope>NUCLEOTIDE SEQUENCE [LARGE SCALE GENOMIC DNA]</scope>
    <source>
        <strain evidence="1 2">CGMCC 4.4663</strain>
    </source>
</reference>
<proteinExistence type="predicted"/>
<comment type="caution">
    <text evidence="1">The sequence shown here is derived from an EMBL/GenBank/DDBJ whole genome shotgun (WGS) entry which is preliminary data.</text>
</comment>
<evidence type="ECO:0008006" key="3">
    <source>
        <dbReference type="Google" id="ProtNLM"/>
    </source>
</evidence>
<keyword evidence="2" id="KW-1185">Reference proteome</keyword>